<dbReference type="EMBL" id="JBIMPR010000023">
    <property type="protein sequence ID" value="MFH5776854.1"/>
    <property type="molecule type" value="Genomic_DNA"/>
</dbReference>
<dbReference type="CDD" id="cd16405">
    <property type="entry name" value="RepB_like_N"/>
    <property type="match status" value="1"/>
</dbReference>
<dbReference type="SMART" id="SM00470">
    <property type="entry name" value="ParB"/>
    <property type="match status" value="1"/>
</dbReference>
<dbReference type="PANTHER" id="PTHR33375:SF1">
    <property type="entry name" value="CHROMOSOME-PARTITIONING PROTEIN PARB-RELATED"/>
    <property type="match status" value="1"/>
</dbReference>
<comment type="caution">
    <text evidence="3">The sequence shown here is derived from an EMBL/GenBank/DDBJ whole genome shotgun (WGS) entry which is preliminary data.</text>
</comment>
<dbReference type="Pfam" id="PF18090">
    <property type="entry name" value="SoPB_HTH"/>
    <property type="match status" value="1"/>
</dbReference>
<dbReference type="Gene3D" id="1.10.10.2830">
    <property type="match status" value="1"/>
</dbReference>
<reference evidence="3 4" key="1">
    <citation type="submission" date="2024-10" db="EMBL/GenBank/DDBJ databases">
        <title>Paracoccus drimophilus sp. nov., a novel bacterium from corn roots in Hunan.</title>
        <authorList>
            <person name="Li X."/>
        </authorList>
    </citation>
    <scope>NUCLEOTIDE SEQUENCE [LARGE SCALE GENOMIC DNA]</scope>
    <source>
        <strain evidence="3 4">NGMCC 1.201697</strain>
    </source>
</reference>
<dbReference type="PANTHER" id="PTHR33375">
    <property type="entry name" value="CHROMOSOME-PARTITIONING PROTEIN PARB-RELATED"/>
    <property type="match status" value="1"/>
</dbReference>
<dbReference type="InterPro" id="IPR040873">
    <property type="entry name" value="SoPB_HTH"/>
</dbReference>
<comment type="similarity">
    <text evidence="1">Belongs to the ParB family.</text>
</comment>
<name>A0ABW7LRR1_9RHOB</name>
<sequence>MSKRHNAIFDDVLKDISDGAGAEKAGTRFLKRSNALAESGEREEKLLRWVDPERCAMWHRHNRAYDLLNEGNCRDLIDSIRAQGQQEFPAIVRRLPAGQGAEYEVICGARRHFAVSWLRANNYPQFRYLIEVRDLSDEEAFRLADIENRDRADLSDYERARDYLQALELYYGGKQKAMAARLEVSEAWLSRYLYLARLPEEVVQAWPQITDLKELHARGLRPLLQEAGDRVLAEARSIAAQQIEARAGQGALIPVSKVLHRLQVAANGEKPAPERRTFGEAKDAQVTMQRRGDKIRLEFKSGISEAALRIALDEFLRSEILAK</sequence>
<dbReference type="InterPro" id="IPR037972">
    <property type="entry name" value="RepB_N"/>
</dbReference>
<feature type="domain" description="ParB-like N-terminal" evidence="2">
    <location>
        <begin position="48"/>
        <end position="149"/>
    </location>
</feature>
<dbReference type="SUPFAM" id="SSF110849">
    <property type="entry name" value="ParB/Sulfiredoxin"/>
    <property type="match status" value="1"/>
</dbReference>
<dbReference type="RefSeq" id="WP_395135874.1">
    <property type="nucleotide sequence ID" value="NZ_JBIMPR010000023.1"/>
</dbReference>
<keyword evidence="4" id="KW-1185">Reference proteome</keyword>
<evidence type="ECO:0000313" key="3">
    <source>
        <dbReference type="EMBL" id="MFH5776854.1"/>
    </source>
</evidence>
<protein>
    <submittedName>
        <fullName evidence="3">ParB/RepB/Spo0J family partition protein</fullName>
    </submittedName>
</protein>
<organism evidence="3 4">
    <name type="scientific">Paracoccus broussonetiae subsp. drimophilus</name>
    <dbReference type="NCBI Taxonomy" id="3373869"/>
    <lineage>
        <taxon>Bacteria</taxon>
        <taxon>Pseudomonadati</taxon>
        <taxon>Pseudomonadota</taxon>
        <taxon>Alphaproteobacteria</taxon>
        <taxon>Rhodobacterales</taxon>
        <taxon>Paracoccaceae</taxon>
        <taxon>Paracoccus</taxon>
        <taxon>Paracoccus broussonetiae</taxon>
    </lineage>
</organism>
<dbReference type="InterPro" id="IPR003115">
    <property type="entry name" value="ParB_N"/>
</dbReference>
<dbReference type="Gene3D" id="3.90.1530.30">
    <property type="match status" value="1"/>
</dbReference>
<dbReference type="InterPro" id="IPR004437">
    <property type="entry name" value="ParB/RepB/Spo0J"/>
</dbReference>
<gene>
    <name evidence="3" type="ORF">ACHFJ0_21625</name>
</gene>
<dbReference type="InterPro" id="IPR050336">
    <property type="entry name" value="Chromosome_partition/occlusion"/>
</dbReference>
<proteinExistence type="inferred from homology"/>
<dbReference type="Pfam" id="PF02195">
    <property type="entry name" value="ParB_N"/>
    <property type="match status" value="1"/>
</dbReference>
<dbReference type="NCBIfam" id="TIGR00180">
    <property type="entry name" value="parB_part"/>
    <property type="match status" value="1"/>
</dbReference>
<evidence type="ECO:0000259" key="2">
    <source>
        <dbReference type="SMART" id="SM00470"/>
    </source>
</evidence>
<evidence type="ECO:0000256" key="1">
    <source>
        <dbReference type="ARBA" id="ARBA00006295"/>
    </source>
</evidence>
<dbReference type="SUPFAM" id="SSF109709">
    <property type="entry name" value="KorB DNA-binding domain-like"/>
    <property type="match status" value="1"/>
</dbReference>
<dbReference type="InterPro" id="IPR036086">
    <property type="entry name" value="ParB/Sulfiredoxin_sf"/>
</dbReference>
<accession>A0ABW7LRR1</accession>
<evidence type="ECO:0000313" key="4">
    <source>
        <dbReference type="Proteomes" id="UP001609376"/>
    </source>
</evidence>
<dbReference type="Proteomes" id="UP001609376">
    <property type="component" value="Unassembled WGS sequence"/>
</dbReference>